<organism evidence="3 4">
    <name type="scientific">Halocatena marina</name>
    <dbReference type="NCBI Taxonomy" id="2934937"/>
    <lineage>
        <taxon>Archaea</taxon>
        <taxon>Methanobacteriati</taxon>
        <taxon>Methanobacteriota</taxon>
        <taxon>Stenosarchaea group</taxon>
        <taxon>Halobacteria</taxon>
        <taxon>Halobacteriales</taxon>
        <taxon>Natronomonadaceae</taxon>
        <taxon>Halocatena</taxon>
    </lineage>
</organism>
<dbReference type="Pfam" id="PF18545">
    <property type="entry name" value="HalOD1"/>
    <property type="match status" value="1"/>
</dbReference>
<evidence type="ECO:0000313" key="4">
    <source>
        <dbReference type="Proteomes" id="UP001596417"/>
    </source>
</evidence>
<keyword evidence="4" id="KW-1185">Reference proteome</keyword>
<dbReference type="GeneID" id="76201052"/>
<proteinExistence type="predicted"/>
<feature type="domain" description="Halobacterial output" evidence="2">
    <location>
        <begin position="41"/>
        <end position="112"/>
    </location>
</feature>
<reference evidence="3 4" key="1">
    <citation type="journal article" date="2019" name="Int. J. Syst. Evol. Microbiol.">
        <title>The Global Catalogue of Microorganisms (GCM) 10K type strain sequencing project: providing services to taxonomists for standard genome sequencing and annotation.</title>
        <authorList>
            <consortium name="The Broad Institute Genomics Platform"/>
            <consortium name="The Broad Institute Genome Sequencing Center for Infectious Disease"/>
            <person name="Wu L."/>
            <person name="Ma J."/>
        </authorList>
    </citation>
    <scope>NUCLEOTIDE SEQUENCE [LARGE SCALE GENOMIC DNA]</scope>
    <source>
        <strain evidence="3 4">RDMS1</strain>
    </source>
</reference>
<dbReference type="EMBL" id="JBHTAX010000001">
    <property type="protein sequence ID" value="MFC7191328.1"/>
    <property type="molecule type" value="Genomic_DNA"/>
</dbReference>
<dbReference type="RefSeq" id="WP_248908916.1">
    <property type="nucleotide sequence ID" value="NZ_CP109979.1"/>
</dbReference>
<comment type="caution">
    <text evidence="3">The sequence shown here is derived from an EMBL/GenBank/DDBJ whole genome shotgun (WGS) entry which is preliminary data.</text>
</comment>
<dbReference type="AlphaFoldDB" id="A0ABD5YPR0"/>
<dbReference type="Proteomes" id="UP001596417">
    <property type="component" value="Unassembled WGS sequence"/>
</dbReference>
<feature type="region of interest" description="Disordered" evidence="1">
    <location>
        <begin position="1"/>
        <end position="20"/>
    </location>
</feature>
<accession>A0ABD5YPR0</accession>
<gene>
    <name evidence="3" type="ORF">ACFQL7_16990</name>
</gene>
<dbReference type="InterPro" id="IPR040624">
    <property type="entry name" value="HalOD1"/>
</dbReference>
<protein>
    <submittedName>
        <fullName evidence="3">HalOD1 output domain-containing protein</fullName>
    </submittedName>
</protein>
<evidence type="ECO:0000259" key="2">
    <source>
        <dbReference type="Pfam" id="PF18545"/>
    </source>
</evidence>
<evidence type="ECO:0000256" key="1">
    <source>
        <dbReference type="SAM" id="MobiDB-lite"/>
    </source>
</evidence>
<name>A0ABD5YPR0_9EURY</name>
<evidence type="ECO:0000313" key="3">
    <source>
        <dbReference type="EMBL" id="MFC7191328.1"/>
    </source>
</evidence>
<sequence>MPTDSTDEADRDHLLPNSDDDLEWRPIVRRSFKCDGDIDLVKEIVSAVADAENTEITTLGSSLFEAVNVTAIEAVFFEQTLLGQQRHCSGKVHFRYRGFCVTVTSDGQVIVSEPVFADTLK</sequence>